<proteinExistence type="predicted"/>
<keyword evidence="3" id="KW-1185">Reference proteome</keyword>
<feature type="domain" description="PhnB-like" evidence="1">
    <location>
        <begin position="3"/>
        <end position="112"/>
    </location>
</feature>
<dbReference type="OrthoDB" id="9806473at2"/>
<dbReference type="AlphaFoldDB" id="A0A371NQQ7"/>
<reference evidence="2 3" key="1">
    <citation type="submission" date="2018-08" db="EMBL/GenBank/DDBJ databases">
        <title>Isolation, diversity and antifungal activity of Actinobacteria from cow dung.</title>
        <authorList>
            <person name="Ling L."/>
        </authorList>
    </citation>
    <scope>NUCLEOTIDE SEQUENCE [LARGE SCALE GENOMIC DNA]</scope>
    <source>
        <strain evidence="2 3">NEAU-LLE</strain>
    </source>
</reference>
<dbReference type="Pfam" id="PF06983">
    <property type="entry name" value="3-dmu-9_3-mt"/>
    <property type="match status" value="1"/>
</dbReference>
<dbReference type="InterPro" id="IPR029068">
    <property type="entry name" value="Glyas_Bleomycin-R_OHBP_Dase"/>
</dbReference>
<evidence type="ECO:0000259" key="1">
    <source>
        <dbReference type="Pfam" id="PF06983"/>
    </source>
</evidence>
<protein>
    <submittedName>
        <fullName evidence="2">VOC family protein</fullName>
    </submittedName>
</protein>
<dbReference type="PIRSF" id="PIRSF021700">
    <property type="entry name" value="3_dmu_93_MTrfase"/>
    <property type="match status" value="1"/>
</dbReference>
<dbReference type="RefSeq" id="WP_116242859.1">
    <property type="nucleotide sequence ID" value="NZ_QUAB01000046.1"/>
</dbReference>
<dbReference type="InterPro" id="IPR009725">
    <property type="entry name" value="3_dmu_93_MTrfase"/>
</dbReference>
<dbReference type="SUPFAM" id="SSF54593">
    <property type="entry name" value="Glyoxalase/Bleomycin resistance protein/Dihydroxybiphenyl dioxygenase"/>
    <property type="match status" value="1"/>
</dbReference>
<dbReference type="Proteomes" id="UP000262172">
    <property type="component" value="Unassembled WGS sequence"/>
</dbReference>
<sequence length="154" mass="16655">MPRITPNLWFDGQALDAAEYYVSVFPDSRITDVSRMGDGGPVLTVSFELDGQTFLGLNGGPQFPFTEAVSFVIDCADQAEVDRYWDELVSNGGEESRCGWLKDRFGLSWQVVPQALVELLTDPDPRRAAAAGAALQGMNRIDVAALRAAADAAV</sequence>
<accession>A0A371NQQ7</accession>
<comment type="caution">
    <text evidence="2">The sequence shown here is derived from an EMBL/GenBank/DDBJ whole genome shotgun (WGS) entry which is preliminary data.</text>
</comment>
<dbReference type="CDD" id="cd06588">
    <property type="entry name" value="PhnB_like"/>
    <property type="match status" value="1"/>
</dbReference>
<name>A0A371NQQ7_9MICO</name>
<gene>
    <name evidence="2" type="ORF">DY023_13485</name>
</gene>
<organism evidence="2 3">
    <name type="scientific">Microbacterium bovistercoris</name>
    <dbReference type="NCBI Taxonomy" id="2293570"/>
    <lineage>
        <taxon>Bacteria</taxon>
        <taxon>Bacillati</taxon>
        <taxon>Actinomycetota</taxon>
        <taxon>Actinomycetes</taxon>
        <taxon>Micrococcales</taxon>
        <taxon>Microbacteriaceae</taxon>
        <taxon>Microbacterium</taxon>
    </lineage>
</organism>
<evidence type="ECO:0000313" key="3">
    <source>
        <dbReference type="Proteomes" id="UP000262172"/>
    </source>
</evidence>
<dbReference type="EMBL" id="QUAB01000046">
    <property type="protein sequence ID" value="REJ04460.1"/>
    <property type="molecule type" value="Genomic_DNA"/>
</dbReference>
<dbReference type="InterPro" id="IPR028973">
    <property type="entry name" value="PhnB-like"/>
</dbReference>
<evidence type="ECO:0000313" key="2">
    <source>
        <dbReference type="EMBL" id="REJ04460.1"/>
    </source>
</evidence>
<dbReference type="PANTHER" id="PTHR33990:SF2">
    <property type="entry name" value="PHNB-LIKE DOMAIN-CONTAINING PROTEIN"/>
    <property type="match status" value="1"/>
</dbReference>
<dbReference type="PANTHER" id="PTHR33990">
    <property type="entry name" value="PROTEIN YJDN-RELATED"/>
    <property type="match status" value="1"/>
</dbReference>
<dbReference type="Gene3D" id="3.10.180.10">
    <property type="entry name" value="2,3-Dihydroxybiphenyl 1,2-Dioxygenase, domain 1"/>
    <property type="match status" value="1"/>
</dbReference>